<dbReference type="InterPro" id="IPR044143">
    <property type="entry name" value="GlgB_N_E_set_prok"/>
</dbReference>
<feature type="active site" description="Nucleophile" evidence="10 11">
    <location>
        <position position="415"/>
    </location>
</feature>
<dbReference type="CDD" id="cd02855">
    <property type="entry name" value="E_set_GBE_prok_N"/>
    <property type="match status" value="1"/>
</dbReference>
<dbReference type="EMBL" id="ABVL01000002">
    <property type="protein sequence ID" value="EDY21761.1"/>
    <property type="molecule type" value="Genomic_DNA"/>
</dbReference>
<dbReference type="InterPro" id="IPR013780">
    <property type="entry name" value="Glyco_hydro_b"/>
</dbReference>
<keyword evidence="8 10" id="KW-0320">Glycogen biosynthesis</keyword>
<dbReference type="SUPFAM" id="SSF81296">
    <property type="entry name" value="E set domains"/>
    <property type="match status" value="2"/>
</dbReference>
<comment type="subunit">
    <text evidence="10">Monomer.</text>
</comment>
<dbReference type="InterPro" id="IPR004193">
    <property type="entry name" value="Glyco_hydro_13_N"/>
</dbReference>
<dbReference type="SMART" id="SM00642">
    <property type="entry name" value="Aamy"/>
    <property type="match status" value="1"/>
</dbReference>
<dbReference type="InterPro" id="IPR013783">
    <property type="entry name" value="Ig-like_fold"/>
</dbReference>
<gene>
    <name evidence="10" type="primary">glgB</name>
    <name evidence="13" type="ORF">CfE428DRAFT_1006</name>
</gene>
<dbReference type="NCBIfam" id="TIGR01515">
    <property type="entry name" value="branching_enzym"/>
    <property type="match status" value="1"/>
</dbReference>
<dbReference type="eggNOG" id="COG0296">
    <property type="taxonomic scope" value="Bacteria"/>
</dbReference>
<dbReference type="PIRSF" id="PIRSF000463">
    <property type="entry name" value="GlgB"/>
    <property type="match status" value="1"/>
</dbReference>
<dbReference type="InParanoid" id="B4CWG9"/>
<dbReference type="FunFam" id="3.20.20.80:FF:000003">
    <property type="entry name" value="1,4-alpha-glucan branching enzyme GlgB"/>
    <property type="match status" value="1"/>
</dbReference>
<evidence type="ECO:0000256" key="7">
    <source>
        <dbReference type="ARBA" id="ARBA00022679"/>
    </source>
</evidence>
<dbReference type="PANTHER" id="PTHR43651:SF3">
    <property type="entry name" value="1,4-ALPHA-GLUCAN-BRANCHING ENZYME"/>
    <property type="match status" value="1"/>
</dbReference>
<dbReference type="Proteomes" id="UP000005824">
    <property type="component" value="Unassembled WGS sequence"/>
</dbReference>
<proteinExistence type="inferred from homology"/>
<feature type="active site" description="Proton donor" evidence="10 11">
    <location>
        <position position="468"/>
    </location>
</feature>
<dbReference type="InterPro" id="IPR054169">
    <property type="entry name" value="GlgB_N"/>
</dbReference>
<comment type="pathway">
    <text evidence="3 10">Glycan biosynthesis; glycogen biosynthesis.</text>
</comment>
<dbReference type="Gene3D" id="2.60.40.10">
    <property type="entry name" value="Immunoglobulins"/>
    <property type="match status" value="2"/>
</dbReference>
<dbReference type="GO" id="GO:0004553">
    <property type="term" value="F:hydrolase activity, hydrolyzing O-glycosyl compounds"/>
    <property type="evidence" value="ECO:0007669"/>
    <property type="project" value="InterPro"/>
</dbReference>
<dbReference type="Gene3D" id="3.20.20.80">
    <property type="entry name" value="Glycosidases"/>
    <property type="match status" value="1"/>
</dbReference>
<protein>
    <recommendedName>
        <fullName evidence="10">1,4-alpha-glucan branching enzyme GlgB</fullName>
        <ecNumber evidence="10">2.4.1.18</ecNumber>
    </recommendedName>
    <alternativeName>
        <fullName evidence="10">1,4-alpha-D-glucan:1,4-alpha-D-glucan 6-glucosyl-transferase</fullName>
    </alternativeName>
    <alternativeName>
        <fullName evidence="10">Alpha-(1-&gt;4)-glucan branching enzyme</fullName>
    </alternativeName>
    <alternativeName>
        <fullName evidence="10">Glycogen branching enzyme</fullName>
        <shortName evidence="10">BE</shortName>
    </alternativeName>
</protein>
<dbReference type="EC" id="2.4.1.18" evidence="10"/>
<evidence type="ECO:0000256" key="9">
    <source>
        <dbReference type="ARBA" id="ARBA00023277"/>
    </source>
</evidence>
<evidence type="ECO:0000256" key="11">
    <source>
        <dbReference type="PIRSR" id="PIRSR000463-1"/>
    </source>
</evidence>
<dbReference type="InterPro" id="IPR014756">
    <property type="entry name" value="Ig_E-set"/>
</dbReference>
<dbReference type="SUPFAM" id="SSF51011">
    <property type="entry name" value="Glycosyl hydrolase domain"/>
    <property type="match status" value="1"/>
</dbReference>
<dbReference type="RefSeq" id="WP_006978333.1">
    <property type="nucleotide sequence ID" value="NZ_ABVL01000002.1"/>
</dbReference>
<dbReference type="AlphaFoldDB" id="B4CWG9"/>
<dbReference type="GO" id="GO:0003844">
    <property type="term" value="F:1,4-alpha-glucan branching enzyme activity"/>
    <property type="evidence" value="ECO:0007669"/>
    <property type="project" value="UniProtKB-UniRule"/>
</dbReference>
<evidence type="ECO:0000256" key="10">
    <source>
        <dbReference type="HAMAP-Rule" id="MF_00685"/>
    </source>
</evidence>
<dbReference type="SUPFAM" id="SSF51445">
    <property type="entry name" value="(Trans)glycosidases"/>
    <property type="match status" value="1"/>
</dbReference>
<dbReference type="Gene3D" id="2.60.40.1180">
    <property type="entry name" value="Golgi alpha-mannosidase II"/>
    <property type="match status" value="1"/>
</dbReference>
<evidence type="ECO:0000256" key="6">
    <source>
        <dbReference type="ARBA" id="ARBA00022676"/>
    </source>
</evidence>
<evidence type="ECO:0000259" key="12">
    <source>
        <dbReference type="SMART" id="SM00642"/>
    </source>
</evidence>
<evidence type="ECO:0000256" key="3">
    <source>
        <dbReference type="ARBA" id="ARBA00004964"/>
    </source>
</evidence>
<evidence type="ECO:0000256" key="8">
    <source>
        <dbReference type="ARBA" id="ARBA00023056"/>
    </source>
</evidence>
<accession>B4CWG9</accession>
<dbReference type="FunFam" id="2.60.40.10:FF:000169">
    <property type="entry name" value="1,4-alpha-glucan branching enzyme GlgB"/>
    <property type="match status" value="1"/>
</dbReference>
<dbReference type="FunCoup" id="B4CWG9">
    <property type="interactions" value="447"/>
</dbReference>
<keyword evidence="6 10" id="KW-0328">Glycosyltransferase</keyword>
<dbReference type="Pfam" id="PF22019">
    <property type="entry name" value="GlgB_N"/>
    <property type="match status" value="1"/>
</dbReference>
<dbReference type="GO" id="GO:0005978">
    <property type="term" value="P:glycogen biosynthetic process"/>
    <property type="evidence" value="ECO:0007669"/>
    <property type="project" value="UniProtKB-UniRule"/>
</dbReference>
<dbReference type="Pfam" id="PF00128">
    <property type="entry name" value="Alpha-amylase"/>
    <property type="match status" value="1"/>
</dbReference>
<evidence type="ECO:0000256" key="5">
    <source>
        <dbReference type="ARBA" id="ARBA00022600"/>
    </source>
</evidence>
<evidence type="ECO:0000256" key="2">
    <source>
        <dbReference type="ARBA" id="ARBA00002953"/>
    </source>
</evidence>
<comment type="catalytic activity">
    <reaction evidence="1 10">
        <text>Transfers a segment of a (1-&gt;4)-alpha-D-glucan chain to a primary hydroxy group in a similar glucan chain.</text>
        <dbReference type="EC" id="2.4.1.18"/>
    </reaction>
</comment>
<evidence type="ECO:0000313" key="13">
    <source>
        <dbReference type="EMBL" id="EDY21761.1"/>
    </source>
</evidence>
<comment type="caution">
    <text evidence="13">The sequence shown here is derived from an EMBL/GenBank/DDBJ whole genome shotgun (WGS) entry which is preliminary data.</text>
</comment>
<dbReference type="InterPro" id="IPR006048">
    <property type="entry name" value="A-amylase/branching_C"/>
</dbReference>
<dbReference type="NCBIfam" id="NF003811">
    <property type="entry name" value="PRK05402.1"/>
    <property type="match status" value="1"/>
</dbReference>
<name>B4CWG9_9BACT</name>
<evidence type="ECO:0000256" key="4">
    <source>
        <dbReference type="ARBA" id="ARBA00009000"/>
    </source>
</evidence>
<dbReference type="FunFam" id="2.60.40.1180:FF:000002">
    <property type="entry name" value="1,4-alpha-glucan branching enzyme GlgB"/>
    <property type="match status" value="1"/>
</dbReference>
<keyword evidence="5 10" id="KW-0321">Glycogen metabolism</keyword>
<keyword evidence="9 10" id="KW-0119">Carbohydrate metabolism</keyword>
<dbReference type="PANTHER" id="PTHR43651">
    <property type="entry name" value="1,4-ALPHA-GLUCAN-BRANCHING ENZYME"/>
    <property type="match status" value="1"/>
</dbReference>
<organism evidence="13 14">
    <name type="scientific">Chthoniobacter flavus Ellin428</name>
    <dbReference type="NCBI Taxonomy" id="497964"/>
    <lineage>
        <taxon>Bacteria</taxon>
        <taxon>Pseudomonadati</taxon>
        <taxon>Verrucomicrobiota</taxon>
        <taxon>Spartobacteria</taxon>
        <taxon>Chthoniobacterales</taxon>
        <taxon>Chthoniobacteraceae</taxon>
        <taxon>Chthoniobacter</taxon>
    </lineage>
</organism>
<dbReference type="InterPro" id="IPR006047">
    <property type="entry name" value="GH13_cat_dom"/>
</dbReference>
<keyword evidence="14" id="KW-1185">Reference proteome</keyword>
<dbReference type="Pfam" id="PF02806">
    <property type="entry name" value="Alpha-amylase_C"/>
    <property type="match status" value="1"/>
</dbReference>
<sequence length="754" mass="86205">MKITAQLPTLDEGTVAAIVGAYHGDPFSVLGEHQVGDQLVVRVFRPDARAVTVRNESTGATYPALQIHSDGFFEATLEGVSERIFYQLDFTGHEGQTWSEYDPYSFGVMLGPLDLHLFAEGTHWQLYEKLGAHLTEFGGVRGTSFHVWAPNAQRVSVVGEFNGWDGRRNLMRKLLGCGVWEIFLPGVAEGAHYKFEVKQSHGAIVLKSDPFAFYGQHSTSTASLVFDLKRYKWDDAEWMENRKSKVWHRSAMSIYEVHLGSWQRVVEDGNRYLSYRELTETLLPYVADMGYTHIELLPIAEHPFDGSWGYQVTGYYAPTSRFGNPDEFRFFVDRCHQLGIGVILDWVPGHFPKDQHGLAQFDGTHLYEHADPRLGEHMDWGTLIFNYGRNEVRNFLIANALFWLDEYHIDGLRVDAVASMLYLDYSRKAGEWVPNCFGGRENLEAIYFLKRFNEVCYERFPGIVTIAEESTAWPGVSRPTYLGGLGFGLKWNMGWMHDFLVYMAKEPVYRRYHQGDITFSLLYAFHEHFVLVLSHDEVVHGKGSMLEKMPGDRWQKFANLRMFYAWMYAHPGKKLLFMGGEFGQSREWNHDQSLDWHLTQHPEHDGLRRLVQHLNWVYSNEPALYDQDDSFDGFEWIDFHDSDNSVVAFLRKSRNGGSIAFIINATPVVREAYRVGVNGDGWWEELINTDAQTYGGSNVGNFGGQNAEPTPWQGKSHSLLLRLPPLAVVGLKRHLPSVEKAIEAVAEQQLETNP</sequence>
<feature type="domain" description="Glycosyl hydrolase family 13 catalytic" evidence="12">
    <location>
        <begin position="256"/>
        <end position="635"/>
    </location>
</feature>
<dbReference type="CDD" id="cd11322">
    <property type="entry name" value="AmyAc_Glg_BE"/>
    <property type="match status" value="1"/>
</dbReference>
<comment type="similarity">
    <text evidence="4 10">Belongs to the glycosyl hydrolase 13 family. GlgB subfamily.</text>
</comment>
<evidence type="ECO:0000256" key="1">
    <source>
        <dbReference type="ARBA" id="ARBA00000826"/>
    </source>
</evidence>
<comment type="function">
    <text evidence="2 10">Catalyzes the formation of the alpha-1,6-glucosidic linkages in glycogen by scission of a 1,4-alpha-linked oligosaccharide from growing alpha-1,4-glucan chains and the subsequent attachment of the oligosaccharide to the alpha-1,6 position.</text>
</comment>
<dbReference type="UniPathway" id="UPA00164"/>
<dbReference type="HAMAP" id="MF_00685">
    <property type="entry name" value="GlgB"/>
    <property type="match status" value="1"/>
</dbReference>
<dbReference type="InterPro" id="IPR037439">
    <property type="entry name" value="Branching_enzy"/>
</dbReference>
<dbReference type="Pfam" id="PF02922">
    <property type="entry name" value="CBM_48"/>
    <property type="match status" value="1"/>
</dbReference>
<dbReference type="STRING" id="497964.CfE428DRAFT_1006"/>
<reference evidence="13 14" key="1">
    <citation type="journal article" date="2011" name="J. Bacteriol.">
        <title>Genome sequence of Chthoniobacter flavus Ellin428, an aerobic heterotrophic soil bacterium.</title>
        <authorList>
            <person name="Kant R."/>
            <person name="van Passel M.W."/>
            <person name="Palva A."/>
            <person name="Lucas S."/>
            <person name="Lapidus A."/>
            <person name="Glavina Del Rio T."/>
            <person name="Dalin E."/>
            <person name="Tice H."/>
            <person name="Bruce D."/>
            <person name="Goodwin L."/>
            <person name="Pitluck S."/>
            <person name="Larimer F.W."/>
            <person name="Land M.L."/>
            <person name="Hauser L."/>
            <person name="Sangwan P."/>
            <person name="de Vos W.M."/>
            <person name="Janssen P.H."/>
            <person name="Smidt H."/>
        </authorList>
    </citation>
    <scope>NUCLEOTIDE SEQUENCE [LARGE SCALE GENOMIC DNA]</scope>
    <source>
        <strain evidence="13 14">Ellin428</strain>
    </source>
</reference>
<dbReference type="NCBIfam" id="NF008967">
    <property type="entry name" value="PRK12313.1"/>
    <property type="match status" value="1"/>
</dbReference>
<dbReference type="GO" id="GO:0005829">
    <property type="term" value="C:cytosol"/>
    <property type="evidence" value="ECO:0007669"/>
    <property type="project" value="TreeGrafter"/>
</dbReference>
<keyword evidence="7 10" id="KW-0808">Transferase</keyword>
<dbReference type="InterPro" id="IPR006407">
    <property type="entry name" value="GlgB"/>
</dbReference>
<evidence type="ECO:0000313" key="14">
    <source>
        <dbReference type="Proteomes" id="UP000005824"/>
    </source>
</evidence>
<dbReference type="GO" id="GO:0043169">
    <property type="term" value="F:cation binding"/>
    <property type="evidence" value="ECO:0007669"/>
    <property type="project" value="InterPro"/>
</dbReference>
<dbReference type="InterPro" id="IPR017853">
    <property type="entry name" value="GH"/>
</dbReference>